<feature type="transmembrane region" description="Helical" evidence="5">
    <location>
        <begin position="185"/>
        <end position="204"/>
    </location>
</feature>
<evidence type="ECO:0000256" key="5">
    <source>
        <dbReference type="SAM" id="Phobius"/>
    </source>
</evidence>
<dbReference type="SUPFAM" id="SSF51206">
    <property type="entry name" value="cAMP-binding domain-like"/>
    <property type="match status" value="1"/>
</dbReference>
<dbReference type="AlphaFoldDB" id="A0A437REU1"/>
<feature type="transmembrane region" description="Helical" evidence="5">
    <location>
        <begin position="78"/>
        <end position="98"/>
    </location>
</feature>
<keyword evidence="4 5" id="KW-0472">Membrane</keyword>
<sequence>MSASNPEGPAVGLALAWSETRSALAGLLLSLGPALTLGLMAFAALGGGAAALGMPAALLASAVGGAIFALVSRGPVPAAGPSATPVLVVGGLVARVAADPGFDLAQPGAVQVLLALVATAVVTMGVLQVALGLSGLLRFAKFVPQPVLAGFMNGVALLAFLALVPLLLGWPADALHAQGWRDLPAVQPATLAVGLCTVAVILGLPRVAPRLPATATGIAVGCALFALVHLQWPQWPLGPMAGALPPAWPRWDVLAPYAAGTPDALLLRHAAAALTAGLVMALVGTLELVLNSLAMDQTCHTRTPPRREALALGLANIGSGLLGGLPLMFLRPRALRMRSAGGRTRACVLLCCAGFALLGLFATPLLALLPMVVLGAVMAINAGLMADLWSLGLAQQWRRGLRTVDVQLALLVVVLVCAVTVVLGFPAGVAAGALLSLLLFVRTMNRSLVRTQRTAEATPSRRTYLADDEARLQSLRARITVLELEGALFFGSADRVAEQAEALDASCHTLVLDLRRISLIDTSGAVVLSQLARRLADRGIALRLAGVGPGTRHGEMLLPFVGEAFIAAHGAPDTDHAIEAAELQLLRDAGVVPLSQTVPLVESALMAGLDAAQRARLAACFERVTLQHGERLFSHGDPGDRFYVITAGSVDVLGAAPPGAGGPRQRFVSLSPGMMLGETAMLDGQGRSGDAVAHGATEVFMLDGPVLRRLQQEDPPLAACLYRNIAVHLSQRLRAASRAWAASAA</sequence>
<feature type="domain" description="STAS" evidence="7">
    <location>
        <begin position="479"/>
        <end position="549"/>
    </location>
</feature>
<feature type="transmembrane region" description="Helical" evidence="5">
    <location>
        <begin position="270"/>
        <end position="290"/>
    </location>
</feature>
<proteinExistence type="predicted"/>
<dbReference type="SUPFAM" id="SSF52091">
    <property type="entry name" value="SpoIIaa-like"/>
    <property type="match status" value="1"/>
</dbReference>
<dbReference type="Pfam" id="PF01740">
    <property type="entry name" value="STAS"/>
    <property type="match status" value="1"/>
</dbReference>
<dbReference type="InterPro" id="IPR000595">
    <property type="entry name" value="cNMP-bd_dom"/>
</dbReference>
<evidence type="ECO:0000256" key="2">
    <source>
        <dbReference type="ARBA" id="ARBA00022692"/>
    </source>
</evidence>
<dbReference type="EMBL" id="SACR01000004">
    <property type="protein sequence ID" value="RVU45297.1"/>
    <property type="molecule type" value="Genomic_DNA"/>
</dbReference>
<evidence type="ECO:0000259" key="6">
    <source>
        <dbReference type="PROSITE" id="PS50042"/>
    </source>
</evidence>
<comment type="subcellular location">
    <subcellularLocation>
        <location evidence="1">Membrane</location>
        <topology evidence="1">Multi-pass membrane protein</topology>
    </subcellularLocation>
</comment>
<evidence type="ECO:0000313" key="9">
    <source>
        <dbReference type="Proteomes" id="UP000285575"/>
    </source>
</evidence>
<dbReference type="InterPro" id="IPR018490">
    <property type="entry name" value="cNMP-bd_dom_sf"/>
</dbReference>
<feature type="transmembrane region" description="Helical" evidence="5">
    <location>
        <begin position="51"/>
        <end position="71"/>
    </location>
</feature>
<feature type="transmembrane region" description="Helical" evidence="5">
    <location>
        <begin position="211"/>
        <end position="232"/>
    </location>
</feature>
<keyword evidence="9" id="KW-1185">Reference proteome</keyword>
<comment type="caution">
    <text evidence="8">The sequence shown here is derived from an EMBL/GenBank/DDBJ whole genome shotgun (WGS) entry which is preliminary data.</text>
</comment>
<name>A0A437REU1_9BURK</name>
<dbReference type="GO" id="GO:0016020">
    <property type="term" value="C:membrane"/>
    <property type="evidence" value="ECO:0007669"/>
    <property type="project" value="UniProtKB-SubCell"/>
</dbReference>
<evidence type="ECO:0000313" key="8">
    <source>
        <dbReference type="EMBL" id="RVU45297.1"/>
    </source>
</evidence>
<dbReference type="PROSITE" id="PS50042">
    <property type="entry name" value="CNMP_BINDING_3"/>
    <property type="match status" value="1"/>
</dbReference>
<keyword evidence="3 5" id="KW-1133">Transmembrane helix</keyword>
<feature type="transmembrane region" description="Helical" evidence="5">
    <location>
        <begin position="342"/>
        <end position="361"/>
    </location>
</feature>
<dbReference type="InterPro" id="IPR011547">
    <property type="entry name" value="SLC26A/SulP_dom"/>
</dbReference>
<feature type="transmembrane region" description="Helical" evidence="5">
    <location>
        <begin position="148"/>
        <end position="170"/>
    </location>
</feature>
<dbReference type="Pfam" id="PF00916">
    <property type="entry name" value="Sulfate_transp"/>
    <property type="match status" value="1"/>
</dbReference>
<evidence type="ECO:0000256" key="1">
    <source>
        <dbReference type="ARBA" id="ARBA00004141"/>
    </source>
</evidence>
<dbReference type="OrthoDB" id="9769739at2"/>
<dbReference type="InterPro" id="IPR014710">
    <property type="entry name" value="RmlC-like_jellyroll"/>
</dbReference>
<protein>
    <submittedName>
        <fullName evidence="8">Cyclic nucleotide-binding domain-containing protein</fullName>
    </submittedName>
</protein>
<evidence type="ECO:0000259" key="7">
    <source>
        <dbReference type="PROSITE" id="PS50801"/>
    </source>
</evidence>
<feature type="transmembrane region" description="Helical" evidence="5">
    <location>
        <begin position="368"/>
        <end position="388"/>
    </location>
</feature>
<organism evidence="8 9">
    <name type="scientific">Rubrivivax rivuli</name>
    <dbReference type="NCBI Taxonomy" id="1862385"/>
    <lineage>
        <taxon>Bacteria</taxon>
        <taxon>Pseudomonadati</taxon>
        <taxon>Pseudomonadota</taxon>
        <taxon>Betaproteobacteria</taxon>
        <taxon>Burkholderiales</taxon>
        <taxon>Sphaerotilaceae</taxon>
        <taxon>Rubrivivax</taxon>
    </lineage>
</organism>
<reference evidence="8 9" key="1">
    <citation type="submission" date="2019-01" db="EMBL/GenBank/DDBJ databases">
        <authorList>
            <person name="Chen W.-M."/>
        </authorList>
    </citation>
    <scope>NUCLEOTIDE SEQUENCE [LARGE SCALE GENOMIC DNA]</scope>
    <source>
        <strain evidence="8 9">KYPY4</strain>
    </source>
</reference>
<dbReference type="Pfam" id="PF00027">
    <property type="entry name" value="cNMP_binding"/>
    <property type="match status" value="1"/>
</dbReference>
<dbReference type="PANTHER" id="PTHR43310:SF1">
    <property type="entry name" value="SULFATE TRANSPORTER YBAR-RELATED"/>
    <property type="match status" value="1"/>
</dbReference>
<dbReference type="PANTHER" id="PTHR43310">
    <property type="entry name" value="SULFATE TRANSPORTER YBAR-RELATED"/>
    <property type="match status" value="1"/>
</dbReference>
<dbReference type="Gene3D" id="2.60.120.10">
    <property type="entry name" value="Jelly Rolls"/>
    <property type="match status" value="1"/>
</dbReference>
<evidence type="ECO:0000256" key="4">
    <source>
        <dbReference type="ARBA" id="ARBA00023136"/>
    </source>
</evidence>
<dbReference type="Proteomes" id="UP000285575">
    <property type="component" value="Unassembled WGS sequence"/>
</dbReference>
<feature type="transmembrane region" description="Helical" evidence="5">
    <location>
        <begin position="110"/>
        <end position="136"/>
    </location>
</feature>
<dbReference type="InterPro" id="IPR052706">
    <property type="entry name" value="Membrane-Transporter-like"/>
</dbReference>
<feature type="domain" description="Cyclic nucleotide-binding" evidence="6">
    <location>
        <begin position="605"/>
        <end position="710"/>
    </location>
</feature>
<dbReference type="CDD" id="cd07042">
    <property type="entry name" value="STAS_SulP_like_sulfate_transporter"/>
    <property type="match status" value="1"/>
</dbReference>
<dbReference type="PROSITE" id="PS50801">
    <property type="entry name" value="STAS"/>
    <property type="match status" value="1"/>
</dbReference>
<dbReference type="Gene3D" id="3.30.750.24">
    <property type="entry name" value="STAS domain"/>
    <property type="match status" value="1"/>
</dbReference>
<evidence type="ECO:0000256" key="3">
    <source>
        <dbReference type="ARBA" id="ARBA00022989"/>
    </source>
</evidence>
<dbReference type="InterPro" id="IPR002645">
    <property type="entry name" value="STAS_dom"/>
</dbReference>
<dbReference type="CDD" id="cd00038">
    <property type="entry name" value="CAP_ED"/>
    <property type="match status" value="1"/>
</dbReference>
<feature type="transmembrane region" description="Helical" evidence="5">
    <location>
        <begin position="408"/>
        <end position="441"/>
    </location>
</feature>
<dbReference type="InterPro" id="IPR036513">
    <property type="entry name" value="STAS_dom_sf"/>
</dbReference>
<gene>
    <name evidence="8" type="ORF">EOE66_14275</name>
</gene>
<keyword evidence="2 5" id="KW-0812">Transmembrane</keyword>
<dbReference type="SMART" id="SM00100">
    <property type="entry name" value="cNMP"/>
    <property type="match status" value="1"/>
</dbReference>
<feature type="transmembrane region" description="Helical" evidence="5">
    <location>
        <begin position="23"/>
        <end position="45"/>
    </location>
</feature>
<accession>A0A437REU1</accession>